<dbReference type="PANTHER" id="PTHR43022:SF1">
    <property type="entry name" value="PROTEIN SMF"/>
    <property type="match status" value="1"/>
</dbReference>
<dbReference type="InterPro" id="IPR036388">
    <property type="entry name" value="WH-like_DNA-bd_sf"/>
</dbReference>
<organism evidence="4">
    <name type="scientific">gut metagenome</name>
    <dbReference type="NCBI Taxonomy" id="749906"/>
    <lineage>
        <taxon>unclassified sequences</taxon>
        <taxon>metagenomes</taxon>
        <taxon>organismal metagenomes</taxon>
    </lineage>
</organism>
<name>J9GP22_9ZZZZ</name>
<dbReference type="InterPro" id="IPR041614">
    <property type="entry name" value="DprA_WH"/>
</dbReference>
<comment type="caution">
    <text evidence="4">The sequence shown here is derived from an EMBL/GenBank/DDBJ whole genome shotgun (WGS) entry which is preliminary data.</text>
</comment>
<dbReference type="InterPro" id="IPR036390">
    <property type="entry name" value="WH_DNA-bd_sf"/>
</dbReference>
<evidence type="ECO:0000259" key="3">
    <source>
        <dbReference type="Pfam" id="PF17782"/>
    </source>
</evidence>
<accession>J9GP22</accession>
<dbReference type="PANTHER" id="PTHR43022">
    <property type="entry name" value="PROTEIN SMF"/>
    <property type="match status" value="1"/>
</dbReference>
<reference evidence="4" key="1">
    <citation type="journal article" date="2012" name="PLoS ONE">
        <title>Gene sets for utilization of primary and secondary nutrition supplies in the distal gut of endangered iberian lynx.</title>
        <authorList>
            <person name="Alcaide M."/>
            <person name="Messina E."/>
            <person name="Richter M."/>
            <person name="Bargiela R."/>
            <person name="Peplies J."/>
            <person name="Huws S.A."/>
            <person name="Newbold C.J."/>
            <person name="Golyshin P.N."/>
            <person name="Simon M.A."/>
            <person name="Lopez G."/>
            <person name="Yakimov M.M."/>
            <person name="Ferrer M."/>
        </authorList>
    </citation>
    <scope>NUCLEOTIDE SEQUENCE</scope>
</reference>
<dbReference type="InterPro" id="IPR003488">
    <property type="entry name" value="DprA"/>
</dbReference>
<dbReference type="AlphaFoldDB" id="J9GP22"/>
<dbReference type="EMBL" id="AMCI01001924">
    <property type="protein sequence ID" value="EJX04093.1"/>
    <property type="molecule type" value="Genomic_DNA"/>
</dbReference>
<dbReference type="Pfam" id="PF17782">
    <property type="entry name" value="WHD_DprA"/>
    <property type="match status" value="1"/>
</dbReference>
<dbReference type="Pfam" id="PF02481">
    <property type="entry name" value="DNA_processg_A"/>
    <property type="match status" value="1"/>
</dbReference>
<proteinExistence type="inferred from homology"/>
<evidence type="ECO:0000256" key="1">
    <source>
        <dbReference type="ARBA" id="ARBA00006525"/>
    </source>
</evidence>
<sequence length="227" mass="24291">MPDVTIVSGLAYGVDIHAHRAALANGLPTYAVLAHGLDRIYPSLHRDTAKEMVSQGGLLTEYFSGTVPDKGNFVRRNRIMAGIAEATLVIESADRGGSLITATIASSYGREVMAVPGRVGDPYSAGCNQLIQRNQASLVTSAADLVKLLNWPTESAKAQPSEPQLFPLYTAEQERVVDVLAGNDGLSMDALALQTGFTVAQLADLLFDLEEMGSVKRMPGNRYRVKG</sequence>
<feature type="domain" description="Smf/DprA SLOG" evidence="2">
    <location>
        <begin position="3"/>
        <end position="149"/>
    </location>
</feature>
<gene>
    <name evidence="4" type="ORF">EVA_07805</name>
</gene>
<dbReference type="SUPFAM" id="SSF46785">
    <property type="entry name" value="Winged helix' DNA-binding domain"/>
    <property type="match status" value="1"/>
</dbReference>
<comment type="similarity">
    <text evidence="1">Belongs to the DprA/Smf family.</text>
</comment>
<evidence type="ECO:0000259" key="2">
    <source>
        <dbReference type="Pfam" id="PF02481"/>
    </source>
</evidence>
<feature type="domain" description="DprA winged helix" evidence="3">
    <location>
        <begin position="159"/>
        <end position="221"/>
    </location>
</feature>
<dbReference type="InterPro" id="IPR057666">
    <property type="entry name" value="DrpA_SLOG"/>
</dbReference>
<evidence type="ECO:0000313" key="4">
    <source>
        <dbReference type="EMBL" id="EJX04093.1"/>
    </source>
</evidence>
<dbReference type="SUPFAM" id="SSF102405">
    <property type="entry name" value="MCP/YpsA-like"/>
    <property type="match status" value="1"/>
</dbReference>
<dbReference type="Gene3D" id="3.40.50.450">
    <property type="match status" value="1"/>
</dbReference>
<dbReference type="Gene3D" id="1.10.10.10">
    <property type="entry name" value="Winged helix-like DNA-binding domain superfamily/Winged helix DNA-binding domain"/>
    <property type="match status" value="1"/>
</dbReference>
<dbReference type="GO" id="GO:0009294">
    <property type="term" value="P:DNA-mediated transformation"/>
    <property type="evidence" value="ECO:0007669"/>
    <property type="project" value="InterPro"/>
</dbReference>
<protein>
    <submittedName>
        <fullName evidence="4">Smf protein DNA processing chain A</fullName>
    </submittedName>
</protein>